<evidence type="ECO:0000313" key="2">
    <source>
        <dbReference type="Ensembl" id="ENSPMAP00000005818.1"/>
    </source>
</evidence>
<keyword evidence="1" id="KW-1133">Transmembrane helix</keyword>
<dbReference type="AlphaFoldDB" id="S4RKT5"/>
<reference evidence="2" key="2">
    <citation type="submission" date="2025-09" db="UniProtKB">
        <authorList>
            <consortium name="Ensembl"/>
        </authorList>
    </citation>
    <scope>IDENTIFICATION</scope>
</reference>
<name>S4RKT5_PETMA</name>
<dbReference type="HOGENOM" id="CLU_2596366_0_0_1"/>
<protein>
    <submittedName>
        <fullName evidence="2">Uncharacterized protein</fullName>
    </submittedName>
</protein>
<keyword evidence="1" id="KW-0812">Transmembrane</keyword>
<sequence length="80" mass="9365">PSSQAEPLFEPQRLAATLHTTNCLLRTKCFVFSRHWIVHKTALMFPLYILQIIIQTYYEISYLLKRRYGPCKCIKTCAGE</sequence>
<organism evidence="2">
    <name type="scientific">Petromyzon marinus</name>
    <name type="common">Sea lamprey</name>
    <dbReference type="NCBI Taxonomy" id="7757"/>
    <lineage>
        <taxon>Eukaryota</taxon>
        <taxon>Metazoa</taxon>
        <taxon>Chordata</taxon>
        <taxon>Craniata</taxon>
        <taxon>Vertebrata</taxon>
        <taxon>Cyclostomata</taxon>
        <taxon>Hyperoartia</taxon>
        <taxon>Petromyzontiformes</taxon>
        <taxon>Petromyzontidae</taxon>
        <taxon>Petromyzon</taxon>
    </lineage>
</organism>
<reference evidence="2" key="1">
    <citation type="submission" date="2025-08" db="UniProtKB">
        <authorList>
            <consortium name="Ensembl"/>
        </authorList>
    </citation>
    <scope>IDENTIFICATION</scope>
</reference>
<proteinExistence type="predicted"/>
<dbReference type="Ensembl" id="ENSPMAT00000005845.1">
    <property type="protein sequence ID" value="ENSPMAP00000005818.1"/>
    <property type="gene ID" value="ENSPMAG00000005294.1"/>
</dbReference>
<keyword evidence="1" id="KW-0472">Membrane</keyword>
<evidence type="ECO:0000256" key="1">
    <source>
        <dbReference type="SAM" id="Phobius"/>
    </source>
</evidence>
<accession>S4RKT5</accession>
<feature type="transmembrane region" description="Helical" evidence="1">
    <location>
        <begin position="36"/>
        <end position="58"/>
    </location>
</feature>